<feature type="binding site" evidence="3">
    <location>
        <position position="206"/>
    </location>
    <ligand>
        <name>substrate</name>
    </ligand>
</feature>
<dbReference type="PROSITE" id="PS01066">
    <property type="entry name" value="UPP_SYNTHASE"/>
    <property type="match status" value="1"/>
</dbReference>
<dbReference type="GO" id="GO:0005886">
    <property type="term" value="C:plasma membrane"/>
    <property type="evidence" value="ECO:0007669"/>
    <property type="project" value="TreeGrafter"/>
</dbReference>
<feature type="binding site" evidence="3">
    <location>
        <position position="225"/>
    </location>
    <ligand>
        <name>Mg(2+)</name>
        <dbReference type="ChEBI" id="CHEBI:18420"/>
    </ligand>
</feature>
<feature type="binding site" evidence="3">
    <location>
        <position position="84"/>
    </location>
    <ligand>
        <name>substrate</name>
    </ligand>
</feature>
<reference evidence="4 5" key="1">
    <citation type="submission" date="2019-06" db="EMBL/GenBank/DDBJ databases">
        <title>Sequencing the genomes of 1000 actinobacteria strains.</title>
        <authorList>
            <person name="Klenk H.-P."/>
        </authorList>
    </citation>
    <scope>NUCLEOTIDE SEQUENCE [LARGE SCALE GENOMIC DNA]</scope>
    <source>
        <strain evidence="4 5">DSM 18082</strain>
    </source>
</reference>
<comment type="similarity">
    <text evidence="2">Belongs to the UPP synthase family. Z-FPP synthase subfamily.</text>
</comment>
<comment type="function">
    <text evidence="3">Catalyzes the condensation of isopentenyl diphosphate (IPP) with allylic pyrophosphates generating different type of terpenoids.</text>
</comment>
<dbReference type="NCBIfam" id="TIGR00055">
    <property type="entry name" value="uppS"/>
    <property type="match status" value="1"/>
</dbReference>
<dbReference type="GO" id="GO:0045547">
    <property type="term" value="F:ditrans,polycis-polyprenyl diphosphate synthase [(2E,6E)-farnesyl diphosphate specific] activity"/>
    <property type="evidence" value="ECO:0007669"/>
    <property type="project" value="TreeGrafter"/>
</dbReference>
<dbReference type="InterPro" id="IPR018520">
    <property type="entry name" value="UPP_synth-like_CS"/>
</dbReference>
<feature type="binding site" evidence="3">
    <location>
        <position position="36"/>
    </location>
    <ligand>
        <name>substrate</name>
    </ligand>
</feature>
<feature type="binding site" evidence="3">
    <location>
        <position position="31"/>
    </location>
    <ligand>
        <name>Mg(2+)</name>
        <dbReference type="ChEBI" id="CHEBI:18420"/>
    </ligand>
</feature>
<evidence type="ECO:0000313" key="4">
    <source>
        <dbReference type="EMBL" id="TQL56433.1"/>
    </source>
</evidence>
<dbReference type="GO" id="GO:0016094">
    <property type="term" value="P:polyprenol biosynthetic process"/>
    <property type="evidence" value="ECO:0007669"/>
    <property type="project" value="TreeGrafter"/>
</dbReference>
<dbReference type="EMBL" id="VFOQ01000003">
    <property type="protein sequence ID" value="TQL56433.1"/>
    <property type="molecule type" value="Genomic_DNA"/>
</dbReference>
<dbReference type="PANTHER" id="PTHR10291:SF43">
    <property type="entry name" value="DEHYDRODOLICHYL DIPHOSPHATE SYNTHASE COMPLEX SUBUNIT DHDDS"/>
    <property type="match status" value="1"/>
</dbReference>
<dbReference type="SUPFAM" id="SSF64005">
    <property type="entry name" value="Undecaprenyl diphosphate synthase"/>
    <property type="match status" value="1"/>
</dbReference>
<accession>A0A542Z7X0</accession>
<evidence type="ECO:0000256" key="3">
    <source>
        <dbReference type="HAMAP-Rule" id="MF_01139"/>
    </source>
</evidence>
<dbReference type="OrthoDB" id="4191603at2"/>
<feature type="active site" description="Proton acceptor" evidence="3">
    <location>
        <position position="80"/>
    </location>
</feature>
<feature type="active site" evidence="3">
    <location>
        <position position="31"/>
    </location>
</feature>
<feature type="binding site" evidence="3">
    <location>
        <begin position="32"/>
        <end position="35"/>
    </location>
    <ligand>
        <name>substrate</name>
    </ligand>
</feature>
<dbReference type="Gene3D" id="3.40.1180.10">
    <property type="entry name" value="Decaprenyl diphosphate synthase-like"/>
    <property type="match status" value="1"/>
</dbReference>
<dbReference type="RefSeq" id="WP_141790706.1">
    <property type="nucleotide sequence ID" value="NZ_BAAAKX010000008.1"/>
</dbReference>
<comment type="subunit">
    <text evidence="3">Homodimer.</text>
</comment>
<dbReference type="InterPro" id="IPR001441">
    <property type="entry name" value="UPP_synth-like"/>
</dbReference>
<dbReference type="CDD" id="cd00475">
    <property type="entry name" value="Cis_IPPS"/>
    <property type="match status" value="1"/>
</dbReference>
<dbReference type="AlphaFoldDB" id="A0A542Z7X0"/>
<dbReference type="EC" id="2.5.1.-" evidence="3"/>
<feature type="binding site" evidence="3">
    <location>
        <position position="49"/>
    </location>
    <ligand>
        <name>substrate</name>
    </ligand>
</feature>
<dbReference type="Proteomes" id="UP000319514">
    <property type="component" value="Unassembled WGS sequence"/>
</dbReference>
<dbReference type="InterPro" id="IPR036424">
    <property type="entry name" value="UPP_synth-like_sf"/>
</dbReference>
<evidence type="ECO:0000256" key="2">
    <source>
        <dbReference type="ARBA" id="ARBA00038453"/>
    </source>
</evidence>
<proteinExistence type="inferred from homology"/>
<gene>
    <name evidence="4" type="ORF">FB474_4050</name>
</gene>
<feature type="binding site" evidence="3">
    <location>
        <begin position="212"/>
        <end position="214"/>
    </location>
    <ligand>
        <name>substrate</name>
    </ligand>
</feature>
<keyword evidence="3" id="KW-0460">Magnesium</keyword>
<dbReference type="HAMAP" id="MF_01139">
    <property type="entry name" value="ISPT"/>
    <property type="match status" value="1"/>
</dbReference>
<organism evidence="4 5">
    <name type="scientific">Oryzihumus leptocrescens</name>
    <dbReference type="NCBI Taxonomy" id="297536"/>
    <lineage>
        <taxon>Bacteria</taxon>
        <taxon>Bacillati</taxon>
        <taxon>Actinomycetota</taxon>
        <taxon>Actinomycetes</taxon>
        <taxon>Micrococcales</taxon>
        <taxon>Intrasporangiaceae</taxon>
        <taxon>Oryzihumus</taxon>
    </lineage>
</organism>
<name>A0A542Z7X0_9MICO</name>
<dbReference type="GO" id="GO:0033850">
    <property type="term" value="F:Z-farnesyl diphosphate synthase activity"/>
    <property type="evidence" value="ECO:0007669"/>
    <property type="project" value="TreeGrafter"/>
</dbReference>
<dbReference type="GO" id="GO:0000287">
    <property type="term" value="F:magnesium ion binding"/>
    <property type="evidence" value="ECO:0007669"/>
    <property type="project" value="UniProtKB-UniRule"/>
</dbReference>
<evidence type="ECO:0000256" key="1">
    <source>
        <dbReference type="ARBA" id="ARBA00022679"/>
    </source>
</evidence>
<keyword evidence="1 3" id="KW-0808">Transferase</keyword>
<protein>
    <recommendedName>
        <fullName evidence="3">Isoprenyl transferase</fullName>
        <ecNumber evidence="3">2.5.1.-</ecNumber>
    </recommendedName>
</protein>
<feature type="binding site" evidence="3">
    <location>
        <begin position="77"/>
        <end position="79"/>
    </location>
    <ligand>
        <name>substrate</name>
    </ligand>
</feature>
<dbReference type="PANTHER" id="PTHR10291">
    <property type="entry name" value="DEHYDRODOLICHYL DIPHOSPHATE SYNTHASE FAMILY MEMBER"/>
    <property type="match status" value="1"/>
</dbReference>
<comment type="caution">
    <text evidence="3">Lacks conserved residue(s) required for the propagation of feature annotation.</text>
</comment>
<comment type="caution">
    <text evidence="4">The sequence shown here is derived from an EMBL/GenBank/DDBJ whole genome shotgun (WGS) entry which is preliminary data.</text>
</comment>
<comment type="cofactor">
    <cofactor evidence="3">
        <name>Mg(2+)</name>
        <dbReference type="ChEBI" id="CHEBI:18420"/>
    </cofactor>
    <text evidence="3">Binds 2 magnesium ions per subunit.</text>
</comment>
<sequence>MRDLRDGSRLRRAHRQLHGATRPAHVGLVMDGNRRWARAAGYSNPSLGHRVGAERVEDALRWCEEWGIEQLTIYVLSADNIRRRAGEQVDYLMGLIETVITEKVLGGSGTWQLHVAGDERLLPESTAAALREAMSRTQGRPRHLTLAIGYDGRGDVVAGVRAALLECLAAGPEGVGLEEVASRFDADLITRNLGGGPVKDIDLVIRTSGEQRLSGFFPWQSTHAEIYVSPKMWPAFTGADFAEALVHYARRNERRTA</sequence>
<dbReference type="Pfam" id="PF01255">
    <property type="entry name" value="Prenyltransf"/>
    <property type="match status" value="1"/>
</dbReference>
<evidence type="ECO:0000313" key="5">
    <source>
        <dbReference type="Proteomes" id="UP000319514"/>
    </source>
</evidence>
<keyword evidence="5" id="KW-1185">Reference proteome</keyword>
<keyword evidence="3" id="KW-0479">Metal-binding</keyword>